<organism evidence="5 6">
    <name type="scientific">Chlorella vulgaris</name>
    <name type="common">Green alga</name>
    <dbReference type="NCBI Taxonomy" id="3077"/>
    <lineage>
        <taxon>Eukaryota</taxon>
        <taxon>Viridiplantae</taxon>
        <taxon>Chlorophyta</taxon>
        <taxon>core chlorophytes</taxon>
        <taxon>Trebouxiophyceae</taxon>
        <taxon>Chlorellales</taxon>
        <taxon>Chlorellaceae</taxon>
        <taxon>Chlorella clade</taxon>
        <taxon>Chlorella</taxon>
    </lineage>
</organism>
<dbReference type="InterPro" id="IPR037143">
    <property type="entry name" value="4-PPantetheinyl_Trfase_dom_sf"/>
</dbReference>
<evidence type="ECO:0000313" key="5">
    <source>
        <dbReference type="EMBL" id="KAI3430442.1"/>
    </source>
</evidence>
<feature type="domain" description="4'-phosphopantetheinyl transferase" evidence="3">
    <location>
        <begin position="114"/>
        <end position="226"/>
    </location>
</feature>
<dbReference type="InterPro" id="IPR008278">
    <property type="entry name" value="4-PPantetheinyl_Trfase_dom"/>
</dbReference>
<dbReference type="GO" id="GO:0000287">
    <property type="term" value="F:magnesium ion binding"/>
    <property type="evidence" value="ECO:0007669"/>
    <property type="project" value="InterPro"/>
</dbReference>
<feature type="domain" description="4'-phosphopantetheinyl transferase N-terminal" evidence="4">
    <location>
        <begin position="12"/>
        <end position="110"/>
    </location>
</feature>
<dbReference type="EC" id="2.7.8.7" evidence="1"/>
<evidence type="ECO:0000313" key="6">
    <source>
        <dbReference type="Proteomes" id="UP001055712"/>
    </source>
</evidence>
<protein>
    <recommendedName>
        <fullName evidence="1">holo-[acyl-carrier-protein] synthase</fullName>
        <ecNumber evidence="1">2.7.8.7</ecNumber>
    </recommendedName>
</protein>
<reference evidence="5" key="1">
    <citation type="journal article" date="2019" name="Plant J.">
        <title>Chlorella vulgaris genome assembly and annotation reveals the molecular basis for metabolic acclimation to high light conditions.</title>
        <authorList>
            <person name="Cecchin M."/>
            <person name="Marcolungo L."/>
            <person name="Rossato M."/>
            <person name="Girolomoni L."/>
            <person name="Cosentino E."/>
            <person name="Cuine S."/>
            <person name="Li-Beisson Y."/>
            <person name="Delledonne M."/>
            <person name="Ballottari M."/>
        </authorList>
    </citation>
    <scope>NUCLEOTIDE SEQUENCE</scope>
    <source>
        <strain evidence="5">211/11P</strain>
    </source>
</reference>
<evidence type="ECO:0000256" key="1">
    <source>
        <dbReference type="ARBA" id="ARBA00013172"/>
    </source>
</evidence>
<dbReference type="InterPro" id="IPR050559">
    <property type="entry name" value="P-Pant_transferase_sf"/>
</dbReference>
<keyword evidence="6" id="KW-1185">Reference proteome</keyword>
<sequence>MSRLRWAVQSDHWTPSPSEFELLLSLLPEGERTACTRFTQVQDRKRAVVSRLLQRAAAAATLGLPHSAVLVERTRGGKPYVANKDRPQHAPNWNYSVSHEGDYVILASEPVAICGCDVAAPQQVRRSRGEPLADFFRSFQRQLTASEWASIRAAGTSDAAQEEQFRKLWSLKEAFVKATGEGLGFELGNAEFIITGRTATVSVKGEPRPDWTFHLHELGNGHWVSVARAPPSAVVDAWGGFTATFQKTSFAPGEWQAQLLAPEPPFVTLSVADLLPEGQRGAYEAAGGELF</sequence>
<dbReference type="GO" id="GO:0019878">
    <property type="term" value="P:lysine biosynthetic process via aminoadipic acid"/>
    <property type="evidence" value="ECO:0007669"/>
    <property type="project" value="TreeGrafter"/>
</dbReference>
<dbReference type="PANTHER" id="PTHR12215:SF10">
    <property type="entry name" value="L-AMINOADIPATE-SEMIALDEHYDE DEHYDROGENASE-PHOSPHOPANTETHEINYL TRANSFERASE"/>
    <property type="match status" value="1"/>
</dbReference>
<reference evidence="5" key="2">
    <citation type="submission" date="2020-11" db="EMBL/GenBank/DDBJ databases">
        <authorList>
            <person name="Cecchin M."/>
            <person name="Marcolungo L."/>
            <person name="Rossato M."/>
            <person name="Girolomoni L."/>
            <person name="Cosentino E."/>
            <person name="Cuine S."/>
            <person name="Li-Beisson Y."/>
            <person name="Delledonne M."/>
            <person name="Ballottari M."/>
        </authorList>
    </citation>
    <scope>NUCLEOTIDE SEQUENCE</scope>
    <source>
        <strain evidence="5">211/11P</strain>
        <tissue evidence="5">Whole cell</tissue>
    </source>
</reference>
<dbReference type="GO" id="GO:0005829">
    <property type="term" value="C:cytosol"/>
    <property type="evidence" value="ECO:0007669"/>
    <property type="project" value="TreeGrafter"/>
</dbReference>
<dbReference type="EMBL" id="SIDB01000007">
    <property type="protein sequence ID" value="KAI3430442.1"/>
    <property type="molecule type" value="Genomic_DNA"/>
</dbReference>
<proteinExistence type="predicted"/>
<dbReference type="Gene3D" id="3.90.470.20">
    <property type="entry name" value="4'-phosphopantetheinyl transferase domain"/>
    <property type="match status" value="2"/>
</dbReference>
<accession>A0A9D4TNJ8</accession>
<evidence type="ECO:0000259" key="3">
    <source>
        <dbReference type="Pfam" id="PF01648"/>
    </source>
</evidence>
<gene>
    <name evidence="5" type="ORF">D9Q98_005037</name>
</gene>
<comment type="caution">
    <text evidence="5">The sequence shown here is derived from an EMBL/GenBank/DDBJ whole genome shotgun (WGS) entry which is preliminary data.</text>
</comment>
<dbReference type="GO" id="GO:0008897">
    <property type="term" value="F:holo-[acyl-carrier-protein] synthase activity"/>
    <property type="evidence" value="ECO:0007669"/>
    <property type="project" value="UniProtKB-EC"/>
</dbReference>
<dbReference type="InterPro" id="IPR055066">
    <property type="entry name" value="AASDHPPT_N"/>
</dbReference>
<evidence type="ECO:0000259" key="4">
    <source>
        <dbReference type="Pfam" id="PF22624"/>
    </source>
</evidence>
<evidence type="ECO:0000256" key="2">
    <source>
        <dbReference type="ARBA" id="ARBA00022679"/>
    </source>
</evidence>
<name>A0A9D4TNJ8_CHLVU</name>
<keyword evidence="2" id="KW-0808">Transferase</keyword>
<dbReference type="PANTHER" id="PTHR12215">
    <property type="entry name" value="PHOSPHOPANTETHEINE TRANSFERASE"/>
    <property type="match status" value="1"/>
</dbReference>
<dbReference type="Pfam" id="PF22624">
    <property type="entry name" value="AASDHPPT_N"/>
    <property type="match status" value="1"/>
</dbReference>
<dbReference type="SUPFAM" id="SSF56214">
    <property type="entry name" value="4'-phosphopantetheinyl transferase"/>
    <property type="match status" value="2"/>
</dbReference>
<dbReference type="OrthoDB" id="26719at2759"/>
<dbReference type="AlphaFoldDB" id="A0A9D4TNJ8"/>
<dbReference type="Pfam" id="PF01648">
    <property type="entry name" value="ACPS"/>
    <property type="match status" value="1"/>
</dbReference>
<dbReference type="Proteomes" id="UP001055712">
    <property type="component" value="Unassembled WGS sequence"/>
</dbReference>